<dbReference type="InterPro" id="IPR029058">
    <property type="entry name" value="AB_hydrolase_fold"/>
</dbReference>
<dbReference type="eggNOG" id="COG2267">
    <property type="taxonomic scope" value="Bacteria"/>
</dbReference>
<dbReference type="EMBL" id="CP000853">
    <property type="protein sequence ID" value="ABW19475.1"/>
    <property type="molecule type" value="Genomic_DNA"/>
</dbReference>
<proteinExistence type="predicted"/>
<keyword evidence="4" id="KW-1185">Reference proteome</keyword>
<evidence type="ECO:0000313" key="3">
    <source>
        <dbReference type="EMBL" id="ABW19475.1"/>
    </source>
</evidence>
<dbReference type="PANTHER" id="PTHR43798:SF31">
    <property type="entry name" value="AB HYDROLASE SUPERFAMILY PROTEIN YCLE"/>
    <property type="match status" value="1"/>
</dbReference>
<dbReference type="HOGENOM" id="CLU_020336_12_3_9"/>
<feature type="domain" description="AB hydrolase-1" evidence="2">
    <location>
        <begin position="25"/>
        <end position="124"/>
    </location>
</feature>
<evidence type="ECO:0000313" key="4">
    <source>
        <dbReference type="Proteomes" id="UP000000269"/>
    </source>
</evidence>
<dbReference type="PRINTS" id="PR00412">
    <property type="entry name" value="EPOXHYDRLASE"/>
</dbReference>
<sequence>MGCYIEVEANVKIYVEDINPEGDKTIVFLHGWPANHNLFEYQFNILPQMGYRCIGIDQRGFGQSDKPWRGYDYDRLSDDVRSVVESLKIQDFTLAGHSTGGAIAIRYMGRHKGYGVSKLALFAAAAPSLIKRVNFPYGLDKEVVIQIIENTYRDRPQMLSDFGKIFFFQPITEPFSDWFLQLGLQAASWSTIAISKAWLYEELFYDLNMIHVPTLIIHGIHDQVVPFELGEIQREYIKNSKLIPFKYSGHGAFYDQKEKFNEELIAFIEGTEPIQASFNNN</sequence>
<dbReference type="SUPFAM" id="SSF53474">
    <property type="entry name" value="alpha/beta-Hydrolases"/>
    <property type="match status" value="1"/>
</dbReference>
<dbReference type="OrthoDB" id="9773293at2"/>
<dbReference type="KEGG" id="aoe:Clos_1937"/>
<dbReference type="Gene3D" id="3.40.50.1820">
    <property type="entry name" value="alpha/beta hydrolase"/>
    <property type="match status" value="1"/>
</dbReference>
<dbReference type="Pfam" id="PF00561">
    <property type="entry name" value="Abhydrolase_1"/>
    <property type="match status" value="1"/>
</dbReference>
<dbReference type="STRING" id="350688.Clos_1937"/>
<dbReference type="PRINTS" id="PR00111">
    <property type="entry name" value="ABHYDROLASE"/>
</dbReference>
<dbReference type="AlphaFoldDB" id="A8MI43"/>
<evidence type="ECO:0000259" key="2">
    <source>
        <dbReference type="Pfam" id="PF00561"/>
    </source>
</evidence>
<dbReference type="GO" id="GO:0016020">
    <property type="term" value="C:membrane"/>
    <property type="evidence" value="ECO:0007669"/>
    <property type="project" value="TreeGrafter"/>
</dbReference>
<keyword evidence="1 3" id="KW-0378">Hydrolase</keyword>
<name>A8MI43_ALKOO</name>
<organism evidence="3 4">
    <name type="scientific">Alkaliphilus oremlandii (strain OhILAs)</name>
    <name type="common">Clostridium oremlandii (strain OhILAs)</name>
    <dbReference type="NCBI Taxonomy" id="350688"/>
    <lineage>
        <taxon>Bacteria</taxon>
        <taxon>Bacillati</taxon>
        <taxon>Bacillota</taxon>
        <taxon>Clostridia</taxon>
        <taxon>Peptostreptococcales</taxon>
        <taxon>Natronincolaceae</taxon>
        <taxon>Alkaliphilus</taxon>
    </lineage>
</organism>
<reference evidence="4" key="1">
    <citation type="submission" date="2007-10" db="EMBL/GenBank/DDBJ databases">
        <title>Complete genome of Alkaliphilus oremlandii OhILAs.</title>
        <authorList>
            <person name="Copeland A."/>
            <person name="Lucas S."/>
            <person name="Lapidus A."/>
            <person name="Barry K."/>
            <person name="Detter J.C."/>
            <person name="Glavina del Rio T."/>
            <person name="Hammon N."/>
            <person name="Israni S."/>
            <person name="Dalin E."/>
            <person name="Tice H."/>
            <person name="Pitluck S."/>
            <person name="Chain P."/>
            <person name="Malfatti S."/>
            <person name="Shin M."/>
            <person name="Vergez L."/>
            <person name="Schmutz J."/>
            <person name="Larimer F."/>
            <person name="Land M."/>
            <person name="Hauser L."/>
            <person name="Kyrpides N."/>
            <person name="Mikhailova N."/>
            <person name="Stolz J.F."/>
            <person name="Dawson A."/>
            <person name="Fisher E."/>
            <person name="Crable B."/>
            <person name="Perera E."/>
            <person name="Lisak J."/>
            <person name="Ranganathan M."/>
            <person name="Basu P."/>
            <person name="Richardson P."/>
        </authorList>
    </citation>
    <scope>NUCLEOTIDE SEQUENCE [LARGE SCALE GENOMIC DNA]</scope>
    <source>
        <strain evidence="4">OhILAs</strain>
    </source>
</reference>
<dbReference type="InterPro" id="IPR000639">
    <property type="entry name" value="Epox_hydrolase-like"/>
</dbReference>
<evidence type="ECO:0000256" key="1">
    <source>
        <dbReference type="ARBA" id="ARBA00022801"/>
    </source>
</evidence>
<dbReference type="PANTHER" id="PTHR43798">
    <property type="entry name" value="MONOACYLGLYCEROL LIPASE"/>
    <property type="match status" value="1"/>
</dbReference>
<dbReference type="Proteomes" id="UP000000269">
    <property type="component" value="Chromosome"/>
</dbReference>
<accession>A8MI43</accession>
<protein>
    <submittedName>
        <fullName evidence="3">Alpha/beta hydrolase fold</fullName>
    </submittedName>
</protein>
<dbReference type="InterPro" id="IPR000073">
    <property type="entry name" value="AB_hydrolase_1"/>
</dbReference>
<dbReference type="ESTHER" id="alkoo-a8mi43">
    <property type="family name" value="Haloperoxidase"/>
</dbReference>
<dbReference type="InterPro" id="IPR050266">
    <property type="entry name" value="AB_hydrolase_sf"/>
</dbReference>
<dbReference type="RefSeq" id="WP_012159787.1">
    <property type="nucleotide sequence ID" value="NC_009922.1"/>
</dbReference>
<dbReference type="GO" id="GO:0016787">
    <property type="term" value="F:hydrolase activity"/>
    <property type="evidence" value="ECO:0007669"/>
    <property type="project" value="UniProtKB-KW"/>
</dbReference>
<gene>
    <name evidence="3" type="ordered locus">Clos_1937</name>
</gene>